<name>A0A8H5AVT3_9AGAR</name>
<evidence type="ECO:0000256" key="13">
    <source>
        <dbReference type="ARBA" id="ARBA00025208"/>
    </source>
</evidence>
<dbReference type="PANTHER" id="PTHR11804:SF79">
    <property type="entry name" value="MITOCHONDRIAL INTERMEDIATE PEPTIDASE"/>
    <property type="match status" value="1"/>
</dbReference>
<comment type="similarity">
    <text evidence="3 15">Belongs to the peptidase M3 family.</text>
</comment>
<evidence type="ECO:0000256" key="7">
    <source>
        <dbReference type="ARBA" id="ARBA00022723"/>
    </source>
</evidence>
<sequence length="776" mass="87030">MLGRSARRALAATSSKPRFRFRGCLHSLQQQEAPRRTLATEVKHHAPASSDDRALITLFDNPTSSSRSSPLSWTGLFGHPSLTQPSSLISLADATLVRAQLLTDRILQARESREELLKVVKNLDRLSDMLCGVIDLAELVRNAHPDRVWVDTANRAYESLCEFMNVLNTHVGLYEVLKAVLSDPSIVKTLSPEAHQTALIFWRDFEKSAIDLPPADRNKFVSLSSDILVLGRKFLEGANSPRPPVAIRPSELAGLKDKGMGVRLQLQAHFTQRDLLVYPGSMQAHMIMRSAPEEEPRRRVYLAANSSTPEQIDVLETLLRKRAELARLVGRESFAHMTLDDKMAKTPDNVSNFIDALLDHTRPFAREAIHSLSQRKQAHHQLTTLPTIQAWDRDFYCPPEPPAPPIALPALTLGTVFMGLSRLFQNLYGISLRPANSAPGEVWHSDVHKLEVVDEDKGVIGWIYADLFARRGKASGAAHYTVRCSRRTDDDDTHGDITIEGLQPRTRASEEFEAVKRHRLPNQDGVFQLPLVVLLCEFPRPSALKGPTVLEWHEVLTLFHEMGHAMHSMIGRTEYQNVAGTRCATDFVELPSILMEHFLNSPTVLSLFDADESSTSRQIGNHHSDPCHSIDTYSQILLAAVDQIYHSPTVTDPSFNSTAELARLHDTRGLIPHVPGTSFQTQFGHLFGYGATYYSYLFDRAIASRVWRNVFMKDPLNRDRGEKYKREVLQYGGGKDPWMMVSSLLNAPELESGDADAMREVGRWKIEDEVGQPGRH</sequence>
<dbReference type="GO" id="GO:0004222">
    <property type="term" value="F:metalloendopeptidase activity"/>
    <property type="evidence" value="ECO:0007669"/>
    <property type="project" value="UniProtKB-EC"/>
</dbReference>
<dbReference type="OrthoDB" id="17530at2759"/>
<dbReference type="GO" id="GO:0046872">
    <property type="term" value="F:metal ion binding"/>
    <property type="evidence" value="ECO:0007669"/>
    <property type="project" value="UniProtKB-UniRule"/>
</dbReference>
<dbReference type="CDD" id="cd06457">
    <property type="entry name" value="M3A_MIP"/>
    <property type="match status" value="1"/>
</dbReference>
<proteinExistence type="inferred from homology"/>
<gene>
    <name evidence="17" type="ORF">D9619_002861</name>
</gene>
<evidence type="ECO:0000256" key="10">
    <source>
        <dbReference type="ARBA" id="ARBA00022946"/>
    </source>
</evidence>
<keyword evidence="8 15" id="KW-0378">Hydrolase</keyword>
<comment type="cofactor">
    <cofactor evidence="15">
        <name>Zn(2+)</name>
        <dbReference type="ChEBI" id="CHEBI:29105"/>
    </cofactor>
    <text evidence="15">Binds 1 zinc ion.</text>
</comment>
<keyword evidence="11 15" id="KW-0482">Metalloprotease</keyword>
<evidence type="ECO:0000256" key="2">
    <source>
        <dbReference type="ARBA" id="ARBA00004305"/>
    </source>
</evidence>
<comment type="caution">
    <text evidence="17">The sequence shown here is derived from an EMBL/GenBank/DDBJ whole genome shotgun (WGS) entry which is preliminary data.</text>
</comment>
<dbReference type="InterPro" id="IPR024079">
    <property type="entry name" value="MetalloPept_cat_dom_sf"/>
</dbReference>
<evidence type="ECO:0000256" key="15">
    <source>
        <dbReference type="RuleBase" id="RU003435"/>
    </source>
</evidence>
<evidence type="ECO:0000256" key="3">
    <source>
        <dbReference type="ARBA" id="ARBA00006040"/>
    </source>
</evidence>
<evidence type="ECO:0000256" key="8">
    <source>
        <dbReference type="ARBA" id="ARBA00022801"/>
    </source>
</evidence>
<dbReference type="InterPro" id="IPR033851">
    <property type="entry name" value="M3A_MIP"/>
</dbReference>
<keyword evidence="10" id="KW-0809">Transit peptide</keyword>
<dbReference type="Gene3D" id="3.40.390.10">
    <property type="entry name" value="Collagenase (Catalytic Domain)"/>
    <property type="match status" value="1"/>
</dbReference>
<dbReference type="FunFam" id="3.40.390.10:FF:000055">
    <property type="entry name" value="Related to mitochondrial intermediate peptidase"/>
    <property type="match status" value="1"/>
</dbReference>
<evidence type="ECO:0000256" key="14">
    <source>
        <dbReference type="ARBA" id="ARBA00032470"/>
    </source>
</evidence>
<evidence type="ECO:0000256" key="11">
    <source>
        <dbReference type="ARBA" id="ARBA00023049"/>
    </source>
</evidence>
<evidence type="ECO:0000259" key="16">
    <source>
        <dbReference type="Pfam" id="PF01432"/>
    </source>
</evidence>
<comment type="subcellular location">
    <subcellularLocation>
        <location evidence="2">Mitochondrion matrix</location>
    </subcellularLocation>
</comment>
<evidence type="ECO:0000256" key="6">
    <source>
        <dbReference type="ARBA" id="ARBA00022670"/>
    </source>
</evidence>
<dbReference type="Proteomes" id="UP000567179">
    <property type="component" value="Unassembled WGS sequence"/>
</dbReference>
<keyword evidence="18" id="KW-1185">Reference proteome</keyword>
<organism evidence="17 18">
    <name type="scientific">Psilocybe cf. subviscida</name>
    <dbReference type="NCBI Taxonomy" id="2480587"/>
    <lineage>
        <taxon>Eukaryota</taxon>
        <taxon>Fungi</taxon>
        <taxon>Dikarya</taxon>
        <taxon>Basidiomycota</taxon>
        <taxon>Agaricomycotina</taxon>
        <taxon>Agaricomycetes</taxon>
        <taxon>Agaricomycetidae</taxon>
        <taxon>Agaricales</taxon>
        <taxon>Agaricineae</taxon>
        <taxon>Strophariaceae</taxon>
        <taxon>Psilocybe</taxon>
    </lineage>
</organism>
<comment type="function">
    <text evidence="13">Cleaves proteins, imported into the mitochondrion, to their mature size. While most mitochondrial precursor proteins are processed to the mature form in one step by mitochondrial processing peptidase (MPP), the sequential cleavage by MIP of an octapeptide after initial processing by MPP is a required step for a subgroup of nuclear-encoded precursor proteins destined for the matrix or the inner membrane.</text>
</comment>
<evidence type="ECO:0000256" key="12">
    <source>
        <dbReference type="ARBA" id="ARBA00023128"/>
    </source>
</evidence>
<dbReference type="SUPFAM" id="SSF55486">
    <property type="entry name" value="Metalloproteases ('zincins'), catalytic domain"/>
    <property type="match status" value="1"/>
</dbReference>
<dbReference type="Gene3D" id="1.10.1370.10">
    <property type="entry name" value="Neurolysin, domain 3"/>
    <property type="match status" value="1"/>
</dbReference>
<keyword evidence="9 15" id="KW-0862">Zinc</keyword>
<dbReference type="InterPro" id="IPR024077">
    <property type="entry name" value="Neurolysin/TOP_dom2"/>
</dbReference>
<evidence type="ECO:0000313" key="17">
    <source>
        <dbReference type="EMBL" id="KAF5311899.1"/>
    </source>
</evidence>
<dbReference type="Pfam" id="PF01432">
    <property type="entry name" value="Peptidase_M3"/>
    <property type="match status" value="1"/>
</dbReference>
<feature type="domain" description="Peptidase M3A/M3B catalytic" evidence="16">
    <location>
        <begin position="288"/>
        <end position="758"/>
    </location>
</feature>
<keyword evidence="7 15" id="KW-0479">Metal-binding</keyword>
<evidence type="ECO:0000256" key="9">
    <source>
        <dbReference type="ARBA" id="ARBA00022833"/>
    </source>
</evidence>
<dbReference type="GO" id="GO:0006518">
    <property type="term" value="P:peptide metabolic process"/>
    <property type="evidence" value="ECO:0007669"/>
    <property type="project" value="TreeGrafter"/>
</dbReference>
<keyword evidence="12" id="KW-0496">Mitochondrion</keyword>
<reference evidence="17 18" key="1">
    <citation type="journal article" date="2020" name="ISME J.">
        <title>Uncovering the hidden diversity of litter-decomposition mechanisms in mushroom-forming fungi.</title>
        <authorList>
            <person name="Floudas D."/>
            <person name="Bentzer J."/>
            <person name="Ahren D."/>
            <person name="Johansson T."/>
            <person name="Persson P."/>
            <person name="Tunlid A."/>
        </authorList>
    </citation>
    <scope>NUCLEOTIDE SEQUENCE [LARGE SCALE GENOMIC DNA]</scope>
    <source>
        <strain evidence="17 18">CBS 101986</strain>
    </source>
</reference>
<evidence type="ECO:0000256" key="4">
    <source>
        <dbReference type="ARBA" id="ARBA00012441"/>
    </source>
</evidence>
<accession>A0A8H5AVT3</accession>
<dbReference type="GO" id="GO:0005759">
    <property type="term" value="C:mitochondrial matrix"/>
    <property type="evidence" value="ECO:0007669"/>
    <property type="project" value="UniProtKB-SubCell"/>
</dbReference>
<evidence type="ECO:0000313" key="18">
    <source>
        <dbReference type="Proteomes" id="UP000567179"/>
    </source>
</evidence>
<keyword evidence="6 15" id="KW-0645">Protease</keyword>
<dbReference type="AlphaFoldDB" id="A0A8H5AVT3"/>
<dbReference type="EMBL" id="JAACJJ010000056">
    <property type="protein sequence ID" value="KAF5311899.1"/>
    <property type="molecule type" value="Genomic_DNA"/>
</dbReference>
<comment type="catalytic activity">
    <reaction evidence="1">
        <text>Release of an N-terminal octapeptide as second stage of processing of some proteins imported into the mitochondrion.</text>
        <dbReference type="EC" id="3.4.24.59"/>
    </reaction>
</comment>
<protein>
    <recommendedName>
        <fullName evidence="5">Mitochondrial intermediate peptidase</fullName>
        <ecNumber evidence="4">3.4.24.59</ecNumber>
    </recommendedName>
    <alternativeName>
        <fullName evidence="14">Octapeptidyl aminopeptidase</fullName>
    </alternativeName>
</protein>
<dbReference type="PANTHER" id="PTHR11804">
    <property type="entry name" value="PROTEASE M3 THIMET OLIGOPEPTIDASE-RELATED"/>
    <property type="match status" value="1"/>
</dbReference>
<evidence type="ECO:0000256" key="5">
    <source>
        <dbReference type="ARBA" id="ARBA00018046"/>
    </source>
</evidence>
<dbReference type="GO" id="GO:0006627">
    <property type="term" value="P:protein processing involved in protein targeting to mitochondrion"/>
    <property type="evidence" value="ECO:0007669"/>
    <property type="project" value="TreeGrafter"/>
</dbReference>
<dbReference type="EC" id="3.4.24.59" evidence="4"/>
<dbReference type="InterPro" id="IPR001567">
    <property type="entry name" value="Pept_M3A_M3B_dom"/>
</dbReference>
<dbReference type="InterPro" id="IPR045090">
    <property type="entry name" value="Pept_M3A_M3B"/>
</dbReference>
<evidence type="ECO:0000256" key="1">
    <source>
        <dbReference type="ARBA" id="ARBA00000436"/>
    </source>
</evidence>